<feature type="chain" id="PRO_5045691680" evidence="2">
    <location>
        <begin position="25"/>
        <end position="190"/>
    </location>
</feature>
<dbReference type="SUPFAM" id="SSF49329">
    <property type="entry name" value="Cu,Zn superoxide dismutase-like"/>
    <property type="match status" value="1"/>
</dbReference>
<dbReference type="InterPro" id="IPR001424">
    <property type="entry name" value="SOD_Cu_Zn_dom"/>
</dbReference>
<feature type="domain" description="Superoxide dismutase copper/zinc binding" evidence="3">
    <location>
        <begin position="79"/>
        <end position="185"/>
    </location>
</feature>
<dbReference type="Pfam" id="PF00080">
    <property type="entry name" value="Sod_Cu"/>
    <property type="match status" value="1"/>
</dbReference>
<dbReference type="InterPro" id="IPR036423">
    <property type="entry name" value="SOD-like_Cu/Zn_dom_sf"/>
</dbReference>
<organism evidence="4 5">
    <name type="scientific">Planomonospora corallina</name>
    <dbReference type="NCBI Taxonomy" id="1806052"/>
    <lineage>
        <taxon>Bacteria</taxon>
        <taxon>Bacillati</taxon>
        <taxon>Actinomycetota</taxon>
        <taxon>Actinomycetes</taxon>
        <taxon>Streptosporangiales</taxon>
        <taxon>Streptosporangiaceae</taxon>
        <taxon>Planomonospora</taxon>
    </lineage>
</organism>
<feature type="signal peptide" evidence="2">
    <location>
        <begin position="1"/>
        <end position="24"/>
    </location>
</feature>
<sequence length="190" mass="19758">MRLSRLSWFLAPVTLITAACGGQAEMARPAVHDVAPAEVKLSGGGTFGAPAPRAAAIVYDRALVPPGASARVTAESGAVLSTAKVEVSGFLPRRTYGVHLHVNPCGADPEEAGPHYRQHGHSHASATSEVWLDFTTDRRGAATAAAKQDWAFIPGRPPRSLVIHAEPTRAEGTDAGAAGPRVACVTLAER</sequence>
<evidence type="ECO:0000313" key="4">
    <source>
        <dbReference type="EMBL" id="MFC4060524.1"/>
    </source>
</evidence>
<proteinExistence type="inferred from homology"/>
<name>A0ABV8I8J6_9ACTN</name>
<dbReference type="Proteomes" id="UP001595850">
    <property type="component" value="Unassembled WGS sequence"/>
</dbReference>
<dbReference type="EMBL" id="JBHSBM010000023">
    <property type="protein sequence ID" value="MFC4060524.1"/>
    <property type="molecule type" value="Genomic_DNA"/>
</dbReference>
<comment type="caution">
    <text evidence="4">The sequence shown here is derived from an EMBL/GenBank/DDBJ whole genome shotgun (WGS) entry which is preliminary data.</text>
</comment>
<keyword evidence="2" id="KW-0732">Signal</keyword>
<protein>
    <submittedName>
        <fullName evidence="4">Superoxide dismutase family protein</fullName>
    </submittedName>
</protein>
<evidence type="ECO:0000256" key="1">
    <source>
        <dbReference type="ARBA" id="ARBA00010457"/>
    </source>
</evidence>
<dbReference type="RefSeq" id="WP_377289854.1">
    <property type="nucleotide sequence ID" value="NZ_JBHSBM010000023.1"/>
</dbReference>
<keyword evidence="5" id="KW-1185">Reference proteome</keyword>
<reference evidence="5" key="1">
    <citation type="journal article" date="2019" name="Int. J. Syst. Evol. Microbiol.">
        <title>The Global Catalogue of Microorganisms (GCM) 10K type strain sequencing project: providing services to taxonomists for standard genome sequencing and annotation.</title>
        <authorList>
            <consortium name="The Broad Institute Genomics Platform"/>
            <consortium name="The Broad Institute Genome Sequencing Center for Infectious Disease"/>
            <person name="Wu L."/>
            <person name="Ma J."/>
        </authorList>
    </citation>
    <scope>NUCLEOTIDE SEQUENCE [LARGE SCALE GENOMIC DNA]</scope>
    <source>
        <strain evidence="5">TBRC 4489</strain>
    </source>
</reference>
<gene>
    <name evidence="4" type="ORF">ACFOWE_19650</name>
</gene>
<evidence type="ECO:0000259" key="3">
    <source>
        <dbReference type="Pfam" id="PF00080"/>
    </source>
</evidence>
<evidence type="ECO:0000256" key="2">
    <source>
        <dbReference type="SAM" id="SignalP"/>
    </source>
</evidence>
<accession>A0ABV8I8J6</accession>
<comment type="similarity">
    <text evidence="1">Belongs to the Cu-Zn superoxide dismutase family.</text>
</comment>
<dbReference type="PROSITE" id="PS51257">
    <property type="entry name" value="PROKAR_LIPOPROTEIN"/>
    <property type="match status" value="1"/>
</dbReference>
<evidence type="ECO:0000313" key="5">
    <source>
        <dbReference type="Proteomes" id="UP001595850"/>
    </source>
</evidence>
<dbReference type="Gene3D" id="2.60.40.200">
    <property type="entry name" value="Superoxide dismutase, copper/zinc binding domain"/>
    <property type="match status" value="1"/>
</dbReference>